<accession>A0A849I2R6</accession>
<dbReference type="InterPro" id="IPR013249">
    <property type="entry name" value="RNA_pol_sigma70_r4_t2"/>
</dbReference>
<feature type="domain" description="RNA polymerase sigma factor 70 region 4 type 2" evidence="8">
    <location>
        <begin position="104"/>
        <end position="155"/>
    </location>
</feature>
<evidence type="ECO:0000313" key="9">
    <source>
        <dbReference type="EMBL" id="NNM74096.1"/>
    </source>
</evidence>
<dbReference type="NCBIfam" id="NF009199">
    <property type="entry name" value="PRK12547.1"/>
    <property type="match status" value="1"/>
</dbReference>
<dbReference type="PANTHER" id="PTHR43133">
    <property type="entry name" value="RNA POLYMERASE ECF-TYPE SIGMA FACTO"/>
    <property type="match status" value="1"/>
</dbReference>
<dbReference type="GO" id="GO:0016987">
    <property type="term" value="F:sigma factor activity"/>
    <property type="evidence" value="ECO:0007669"/>
    <property type="project" value="UniProtKB-KW"/>
</dbReference>
<keyword evidence="4 6" id="KW-0238">DNA-binding</keyword>
<evidence type="ECO:0000259" key="8">
    <source>
        <dbReference type="Pfam" id="PF08281"/>
    </source>
</evidence>
<keyword evidence="5 6" id="KW-0804">Transcription</keyword>
<evidence type="ECO:0000313" key="10">
    <source>
        <dbReference type="Proteomes" id="UP000564885"/>
    </source>
</evidence>
<dbReference type="Gene3D" id="1.10.1740.10">
    <property type="match status" value="1"/>
</dbReference>
<dbReference type="NCBIfam" id="TIGR02937">
    <property type="entry name" value="sigma70-ECF"/>
    <property type="match status" value="1"/>
</dbReference>
<dbReference type="InterPro" id="IPR013324">
    <property type="entry name" value="RNA_pol_sigma_r3/r4-like"/>
</dbReference>
<keyword evidence="10" id="KW-1185">Reference proteome</keyword>
<gene>
    <name evidence="9" type="ORF">HJG44_17105</name>
</gene>
<dbReference type="InterPro" id="IPR036388">
    <property type="entry name" value="WH-like_DNA-bd_sf"/>
</dbReference>
<dbReference type="InterPro" id="IPR013325">
    <property type="entry name" value="RNA_pol_sigma_r2"/>
</dbReference>
<evidence type="ECO:0000259" key="7">
    <source>
        <dbReference type="Pfam" id="PF04542"/>
    </source>
</evidence>
<dbReference type="GO" id="GO:0006352">
    <property type="term" value="P:DNA-templated transcription initiation"/>
    <property type="evidence" value="ECO:0007669"/>
    <property type="project" value="InterPro"/>
</dbReference>
<organism evidence="9 10">
    <name type="scientific">Enterovirga aerilata</name>
    <dbReference type="NCBI Taxonomy" id="2730920"/>
    <lineage>
        <taxon>Bacteria</taxon>
        <taxon>Pseudomonadati</taxon>
        <taxon>Pseudomonadota</taxon>
        <taxon>Alphaproteobacteria</taxon>
        <taxon>Hyphomicrobiales</taxon>
        <taxon>Methylobacteriaceae</taxon>
        <taxon>Enterovirga</taxon>
    </lineage>
</organism>
<dbReference type="InterPro" id="IPR039425">
    <property type="entry name" value="RNA_pol_sigma-70-like"/>
</dbReference>
<dbReference type="Pfam" id="PF04542">
    <property type="entry name" value="Sigma70_r2"/>
    <property type="match status" value="1"/>
</dbReference>
<dbReference type="AlphaFoldDB" id="A0A849I2R6"/>
<dbReference type="RefSeq" id="WP_171219521.1">
    <property type="nucleotide sequence ID" value="NZ_JABEPP010000004.1"/>
</dbReference>
<reference evidence="9 10" key="1">
    <citation type="submission" date="2020-04" db="EMBL/GenBank/DDBJ databases">
        <title>Enterovirga sp. isolate from soil.</title>
        <authorList>
            <person name="Chea S."/>
            <person name="Kim D.-U."/>
        </authorList>
    </citation>
    <scope>NUCLEOTIDE SEQUENCE [LARGE SCALE GENOMIC DNA]</scope>
    <source>
        <strain evidence="9 10">DB1703</strain>
    </source>
</reference>
<dbReference type="PANTHER" id="PTHR43133:SF25">
    <property type="entry name" value="RNA POLYMERASE SIGMA FACTOR RFAY-RELATED"/>
    <property type="match status" value="1"/>
</dbReference>
<dbReference type="CDD" id="cd06171">
    <property type="entry name" value="Sigma70_r4"/>
    <property type="match status" value="1"/>
</dbReference>
<dbReference type="InterPro" id="IPR007627">
    <property type="entry name" value="RNA_pol_sigma70_r2"/>
</dbReference>
<feature type="domain" description="RNA polymerase sigma-70 region 2" evidence="7">
    <location>
        <begin position="15"/>
        <end position="77"/>
    </location>
</feature>
<comment type="similarity">
    <text evidence="1 6">Belongs to the sigma-70 factor family. ECF subfamily.</text>
</comment>
<dbReference type="InterPro" id="IPR000838">
    <property type="entry name" value="RNA_pol_sigma70_ECF_CS"/>
</dbReference>
<dbReference type="Gene3D" id="1.10.10.10">
    <property type="entry name" value="Winged helix-like DNA-binding domain superfamily/Winged helix DNA-binding domain"/>
    <property type="match status" value="1"/>
</dbReference>
<dbReference type="InterPro" id="IPR014284">
    <property type="entry name" value="RNA_pol_sigma-70_dom"/>
</dbReference>
<comment type="caution">
    <text evidence="9">The sequence shown here is derived from an EMBL/GenBank/DDBJ whole genome shotgun (WGS) entry which is preliminary data.</text>
</comment>
<dbReference type="SUPFAM" id="SSF88946">
    <property type="entry name" value="Sigma2 domain of RNA polymerase sigma factors"/>
    <property type="match status" value="1"/>
</dbReference>
<evidence type="ECO:0000256" key="1">
    <source>
        <dbReference type="ARBA" id="ARBA00010641"/>
    </source>
</evidence>
<name>A0A849I2R6_9HYPH</name>
<evidence type="ECO:0000256" key="5">
    <source>
        <dbReference type="ARBA" id="ARBA00023163"/>
    </source>
</evidence>
<evidence type="ECO:0000256" key="6">
    <source>
        <dbReference type="RuleBase" id="RU000716"/>
    </source>
</evidence>
<keyword evidence="2 6" id="KW-0805">Transcription regulation</keyword>
<proteinExistence type="inferred from homology"/>
<keyword evidence="3 6" id="KW-0731">Sigma factor</keyword>
<evidence type="ECO:0000256" key="2">
    <source>
        <dbReference type="ARBA" id="ARBA00023015"/>
    </source>
</evidence>
<dbReference type="EMBL" id="JABEPP010000004">
    <property type="protein sequence ID" value="NNM74096.1"/>
    <property type="molecule type" value="Genomic_DNA"/>
</dbReference>
<dbReference type="SUPFAM" id="SSF88659">
    <property type="entry name" value="Sigma3 and sigma4 domains of RNA polymerase sigma factors"/>
    <property type="match status" value="1"/>
</dbReference>
<dbReference type="Pfam" id="PF08281">
    <property type="entry name" value="Sigma70_r4_2"/>
    <property type="match status" value="1"/>
</dbReference>
<dbReference type="PROSITE" id="PS01063">
    <property type="entry name" value="SIGMA70_ECF"/>
    <property type="match status" value="1"/>
</dbReference>
<dbReference type="Proteomes" id="UP000564885">
    <property type="component" value="Unassembled WGS sequence"/>
</dbReference>
<evidence type="ECO:0000256" key="3">
    <source>
        <dbReference type="ARBA" id="ARBA00023082"/>
    </source>
</evidence>
<protein>
    <recommendedName>
        <fullName evidence="6">RNA polymerase sigma factor</fullName>
    </recommendedName>
</protein>
<sequence length="181" mass="19971">MNVEPAIRDQMLAALPSLRAFAISLCGNVDKADDLVQDTIMRAWGAIDRFERGTNLNAWLFTILRNLYFSNLRKGKREVEDVDGAYAGRLSSLPEQDGRADMNDFRAALARLAPDQREALLLVGAQGFSYEETAAIMGCAIGTVKSRVNRARVRLSELLAVEQIEDLGPDRMTMAALQPPS</sequence>
<evidence type="ECO:0000256" key="4">
    <source>
        <dbReference type="ARBA" id="ARBA00023125"/>
    </source>
</evidence>
<dbReference type="GO" id="GO:0003677">
    <property type="term" value="F:DNA binding"/>
    <property type="evidence" value="ECO:0007669"/>
    <property type="project" value="UniProtKB-KW"/>
</dbReference>